<name>A0A1S0TEH7_LOALO</name>
<sequence>LIQCSCFQSPLLQQPCDADFGTKVRKEGPKIVVPMCLRTVGKLNKLLDGEYHFGIFGPAKYKKV</sequence>
<dbReference type="GeneID" id="9953460"/>
<accession>A0A1S0TEH7</accession>
<feature type="non-terminal residue" evidence="1">
    <location>
        <position position="64"/>
    </location>
</feature>
<protein>
    <submittedName>
        <fullName evidence="1">Uncharacterized protein</fullName>
    </submittedName>
</protein>
<dbReference type="InParanoid" id="A0A1S0TEH7"/>
<dbReference type="EMBL" id="JH715451">
    <property type="protein sequence ID" value="EFO12568.2"/>
    <property type="molecule type" value="Genomic_DNA"/>
</dbReference>
<evidence type="ECO:0000313" key="1">
    <source>
        <dbReference type="EMBL" id="EFO12568.2"/>
    </source>
</evidence>
<gene>
    <name evidence="1" type="ORF">LOAG_15967</name>
</gene>
<feature type="non-terminal residue" evidence="1">
    <location>
        <position position="1"/>
    </location>
</feature>
<dbReference type="CTD" id="9953460"/>
<organism evidence="1">
    <name type="scientific">Loa loa</name>
    <name type="common">Eye worm</name>
    <name type="synonym">Filaria loa</name>
    <dbReference type="NCBI Taxonomy" id="7209"/>
    <lineage>
        <taxon>Eukaryota</taxon>
        <taxon>Metazoa</taxon>
        <taxon>Ecdysozoa</taxon>
        <taxon>Nematoda</taxon>
        <taxon>Chromadorea</taxon>
        <taxon>Rhabditida</taxon>
        <taxon>Spirurina</taxon>
        <taxon>Spiruromorpha</taxon>
        <taxon>Filarioidea</taxon>
        <taxon>Onchocercidae</taxon>
        <taxon>Loa</taxon>
    </lineage>
</organism>
<reference evidence="1" key="1">
    <citation type="submission" date="2012-04" db="EMBL/GenBank/DDBJ databases">
        <title>The Genome Sequence of Loa loa.</title>
        <authorList>
            <consortium name="The Broad Institute Genome Sequencing Platform"/>
            <consortium name="Broad Institute Genome Sequencing Center for Infectious Disease"/>
            <person name="Nutman T.B."/>
            <person name="Fink D.L."/>
            <person name="Russ C."/>
            <person name="Young S."/>
            <person name="Zeng Q."/>
            <person name="Gargeya S."/>
            <person name="Alvarado L."/>
            <person name="Berlin A."/>
            <person name="Chapman S.B."/>
            <person name="Chen Z."/>
            <person name="Freedman E."/>
            <person name="Gellesch M."/>
            <person name="Goldberg J."/>
            <person name="Griggs A."/>
            <person name="Gujja S."/>
            <person name="Heilman E.R."/>
            <person name="Heiman D."/>
            <person name="Howarth C."/>
            <person name="Mehta T."/>
            <person name="Neiman D."/>
            <person name="Pearson M."/>
            <person name="Roberts A."/>
            <person name="Saif S."/>
            <person name="Shea T."/>
            <person name="Shenoy N."/>
            <person name="Sisk P."/>
            <person name="Stolte C."/>
            <person name="Sykes S."/>
            <person name="White J."/>
            <person name="Yandava C."/>
            <person name="Haas B."/>
            <person name="Henn M.R."/>
            <person name="Nusbaum C."/>
            <person name="Birren B."/>
        </authorList>
    </citation>
    <scope>NUCLEOTIDE SEQUENCE [LARGE SCALE GENOMIC DNA]</scope>
</reference>
<dbReference type="RefSeq" id="XP_020300912.1">
    <property type="nucleotide sequence ID" value="XM_020448979.1"/>
</dbReference>
<dbReference type="AlphaFoldDB" id="A0A1S0TEH7"/>
<proteinExistence type="predicted"/>
<dbReference type="KEGG" id="loa:LOAG_15967"/>